<evidence type="ECO:0000256" key="2">
    <source>
        <dbReference type="SAM" id="Phobius"/>
    </source>
</evidence>
<feature type="region of interest" description="Disordered" evidence="1">
    <location>
        <begin position="237"/>
        <end position="290"/>
    </location>
</feature>
<dbReference type="KEGG" id="dko:I596_2738"/>
<gene>
    <name evidence="3" type="ORF">I596_2738</name>
</gene>
<keyword evidence="4" id="KW-1185">Reference proteome</keyword>
<evidence type="ECO:0000313" key="3">
    <source>
        <dbReference type="EMBL" id="ANB18733.1"/>
    </source>
</evidence>
<name>A0A160DXM9_9GAMM</name>
<organism evidence="3 4">
    <name type="scientific">Dokdonella koreensis DS-123</name>
    <dbReference type="NCBI Taxonomy" id="1300342"/>
    <lineage>
        <taxon>Bacteria</taxon>
        <taxon>Pseudomonadati</taxon>
        <taxon>Pseudomonadota</taxon>
        <taxon>Gammaproteobacteria</taxon>
        <taxon>Lysobacterales</taxon>
        <taxon>Rhodanobacteraceae</taxon>
        <taxon>Dokdonella</taxon>
    </lineage>
</organism>
<dbReference type="Proteomes" id="UP000076830">
    <property type="component" value="Chromosome"/>
</dbReference>
<feature type="transmembrane region" description="Helical" evidence="2">
    <location>
        <begin position="28"/>
        <end position="49"/>
    </location>
</feature>
<feature type="compositionally biased region" description="Pro residues" evidence="1">
    <location>
        <begin position="240"/>
        <end position="267"/>
    </location>
</feature>
<accession>A0A160DXM9</accession>
<keyword evidence="2" id="KW-0812">Transmembrane</keyword>
<evidence type="ECO:0000256" key="1">
    <source>
        <dbReference type="SAM" id="MobiDB-lite"/>
    </source>
</evidence>
<sequence>MSSPAAAALAIHRPFHRAADAADRRRRIAAATLAAGLHLLLAIGAYLAARPHPDAAPTQRDPDDTVMHLRLIDDPVAAPAAVPMPLPMPAPLQPVPYTGTPAPPPAATAAVPEAAATAAGPPAPVPRLRDRNGRVQLPEGAATAPARTFSNRPLMDPQAVNPMVNRDMLPYTPTRFEKYWVPRDETLGGELLRNAIAERTVDLPQGYQLHCAWMLILGGCTWGKAPHATIEEIKAMRADPPMPRRAPDAAAPPPATPGATPDPPVSEAPPRLDLRLPPPAPPPAAPPGRR</sequence>
<proteinExistence type="predicted"/>
<keyword evidence="2" id="KW-0472">Membrane</keyword>
<protein>
    <submittedName>
        <fullName evidence="3">Procollagen, type VI, alpha 3</fullName>
    </submittedName>
</protein>
<keyword evidence="2" id="KW-1133">Transmembrane helix</keyword>
<feature type="compositionally biased region" description="Pro residues" evidence="1">
    <location>
        <begin position="276"/>
        <end position="290"/>
    </location>
</feature>
<dbReference type="PRINTS" id="PR01217">
    <property type="entry name" value="PRICHEXTENSN"/>
</dbReference>
<dbReference type="OrthoDB" id="5949272at2"/>
<dbReference type="STRING" id="1300342.I596_2738"/>
<reference evidence="3 4" key="1">
    <citation type="submission" date="2016-04" db="EMBL/GenBank/DDBJ databases">
        <title>Complete genome sequence of Dokdonella koreensis DS-123T.</title>
        <authorList>
            <person name="Kim J.F."/>
            <person name="Lee H."/>
            <person name="Kwak M.-J."/>
        </authorList>
    </citation>
    <scope>NUCLEOTIDE SEQUENCE [LARGE SCALE GENOMIC DNA]</scope>
    <source>
        <strain evidence="3 4">DS-123</strain>
    </source>
</reference>
<dbReference type="EMBL" id="CP015249">
    <property type="protein sequence ID" value="ANB18733.1"/>
    <property type="molecule type" value="Genomic_DNA"/>
</dbReference>
<dbReference type="AlphaFoldDB" id="A0A160DXM9"/>
<dbReference type="RefSeq" id="WP_067648622.1">
    <property type="nucleotide sequence ID" value="NZ_CP015249.1"/>
</dbReference>
<evidence type="ECO:0000313" key="4">
    <source>
        <dbReference type="Proteomes" id="UP000076830"/>
    </source>
</evidence>